<sequence length="137" mass="16111">MHTKLSVIFSFIFAILLTLTQADEFKPPTIKGTYKYQVNAPKENQEYTKEITFDYTFEEQRPNEIFLLDIYLLTGEDKIYTFLEKADTSPANHRLTQNFPETLSSGDYTVRYNETKNTGIYWSTAFYVTDIPIKYKK</sequence>
<protein>
    <submittedName>
        <fullName evidence="2">5491_t:CDS:1</fullName>
    </submittedName>
</protein>
<reference evidence="2" key="1">
    <citation type="submission" date="2021-06" db="EMBL/GenBank/DDBJ databases">
        <authorList>
            <person name="Kallberg Y."/>
            <person name="Tangrot J."/>
            <person name="Rosling A."/>
        </authorList>
    </citation>
    <scope>NUCLEOTIDE SEQUENCE</scope>
    <source>
        <strain evidence="2">MT106</strain>
    </source>
</reference>
<comment type="caution">
    <text evidence="2">The sequence shown here is derived from an EMBL/GenBank/DDBJ whole genome shotgun (WGS) entry which is preliminary data.</text>
</comment>
<dbReference type="AlphaFoldDB" id="A0A9N9GGN5"/>
<dbReference type="Proteomes" id="UP000789831">
    <property type="component" value="Unassembled WGS sequence"/>
</dbReference>
<accession>A0A9N9GGN5</accession>
<dbReference type="EMBL" id="CAJVPL010002314">
    <property type="protein sequence ID" value="CAG8606614.1"/>
    <property type="molecule type" value="Genomic_DNA"/>
</dbReference>
<evidence type="ECO:0000313" key="3">
    <source>
        <dbReference type="Proteomes" id="UP000789831"/>
    </source>
</evidence>
<feature type="chain" id="PRO_5040516275" evidence="1">
    <location>
        <begin position="23"/>
        <end position="137"/>
    </location>
</feature>
<proteinExistence type="predicted"/>
<keyword evidence="1" id="KW-0732">Signal</keyword>
<gene>
    <name evidence="2" type="ORF">AGERDE_LOCUS9373</name>
</gene>
<evidence type="ECO:0000313" key="2">
    <source>
        <dbReference type="EMBL" id="CAG8606614.1"/>
    </source>
</evidence>
<feature type="signal peptide" evidence="1">
    <location>
        <begin position="1"/>
        <end position="22"/>
    </location>
</feature>
<name>A0A9N9GGN5_9GLOM</name>
<keyword evidence="3" id="KW-1185">Reference proteome</keyword>
<organism evidence="2 3">
    <name type="scientific">Ambispora gerdemannii</name>
    <dbReference type="NCBI Taxonomy" id="144530"/>
    <lineage>
        <taxon>Eukaryota</taxon>
        <taxon>Fungi</taxon>
        <taxon>Fungi incertae sedis</taxon>
        <taxon>Mucoromycota</taxon>
        <taxon>Glomeromycotina</taxon>
        <taxon>Glomeromycetes</taxon>
        <taxon>Archaeosporales</taxon>
        <taxon>Ambisporaceae</taxon>
        <taxon>Ambispora</taxon>
    </lineage>
</organism>
<evidence type="ECO:0000256" key="1">
    <source>
        <dbReference type="SAM" id="SignalP"/>
    </source>
</evidence>